<keyword evidence="3" id="KW-1185">Reference proteome</keyword>
<dbReference type="AlphaFoldDB" id="A0A0W8IH13"/>
<evidence type="ECO:0000256" key="1">
    <source>
        <dbReference type="SAM" id="MobiDB-lite"/>
    </source>
</evidence>
<reference evidence="2 3" key="1">
    <citation type="submission" date="2015-12" db="EMBL/GenBank/DDBJ databases">
        <title>Serinicoccus chungangenesis strain CD08_5 genome sequencing and assembly.</title>
        <authorList>
            <person name="Chander A.M."/>
            <person name="Kaur G."/>
            <person name="Nair G.R."/>
            <person name="Dhawan D.K."/>
            <person name="Kochhar R.K."/>
            <person name="Mayilraj S."/>
            <person name="Bhadada S.K."/>
        </authorList>
    </citation>
    <scope>NUCLEOTIDE SEQUENCE [LARGE SCALE GENOMIC DNA]</scope>
    <source>
        <strain evidence="2 3">CD08_5</strain>
    </source>
</reference>
<protein>
    <submittedName>
        <fullName evidence="2">Uncharacterized protein</fullName>
    </submittedName>
</protein>
<comment type="caution">
    <text evidence="2">The sequence shown here is derived from an EMBL/GenBank/DDBJ whole genome shotgun (WGS) entry which is preliminary data.</text>
</comment>
<dbReference type="STRING" id="767452.AVL62_05930"/>
<evidence type="ECO:0000313" key="3">
    <source>
        <dbReference type="Proteomes" id="UP000054837"/>
    </source>
</evidence>
<organism evidence="2 3">
    <name type="scientific">Serinicoccus chungangensis</name>
    <dbReference type="NCBI Taxonomy" id="767452"/>
    <lineage>
        <taxon>Bacteria</taxon>
        <taxon>Bacillati</taxon>
        <taxon>Actinomycetota</taxon>
        <taxon>Actinomycetes</taxon>
        <taxon>Micrococcales</taxon>
        <taxon>Ornithinimicrobiaceae</taxon>
        <taxon>Serinicoccus</taxon>
    </lineage>
</organism>
<accession>A0A0W8IH13</accession>
<evidence type="ECO:0000313" key="2">
    <source>
        <dbReference type="EMBL" id="KUG59223.1"/>
    </source>
</evidence>
<feature type="region of interest" description="Disordered" evidence="1">
    <location>
        <begin position="48"/>
        <end position="71"/>
    </location>
</feature>
<dbReference type="Proteomes" id="UP000054837">
    <property type="component" value="Unassembled WGS sequence"/>
</dbReference>
<sequence length="71" mass="7788">MTARVKHNERRRRNRELKAQIVAAAGEMGHGSEVLAWLRQGPPARAKEWAKGHGLPQGCTRGRVTPPAKGP</sequence>
<gene>
    <name evidence="2" type="ORF">AVL62_05930</name>
</gene>
<name>A0A0W8IH13_9MICO</name>
<dbReference type="EMBL" id="LQBL01000002">
    <property type="protein sequence ID" value="KUG59223.1"/>
    <property type="molecule type" value="Genomic_DNA"/>
</dbReference>
<proteinExistence type="predicted"/>